<name>A0A7G7MCH8_9PSEU</name>
<proteinExistence type="inferred from homology"/>
<gene>
    <name evidence="2" type="ORF">H6H00_19900</name>
</gene>
<sequence length="239" mass="25568">MSVVEVTVAEHCAVIEVDDFSPLSRYDAPFARDLGRAVVEACDDDAVKVVLLRARNADFAPEALPAPIAVREVLTTWHRDFAGSDALYQALCFAKKVVVTEVTGDVIGAGAMLVLCSDLTVAADTARIGSPFSSHPEANFALAALTMRLNRAKAWMLRESVLTAAQALEQGLVNRVVPAADLTDAVSELTRSVTGMPLDGVTMSKMLLQSVLDAHGVGRDFDLADQYAIHLWSETGVAR</sequence>
<keyword evidence="3" id="KW-1185">Reference proteome</keyword>
<protein>
    <submittedName>
        <fullName evidence="2">Enoyl-CoA hydratase/isomerase family protein</fullName>
    </submittedName>
</protein>
<dbReference type="InterPro" id="IPR018376">
    <property type="entry name" value="Enoyl-CoA_hyd/isom_CS"/>
</dbReference>
<dbReference type="AlphaFoldDB" id="A0A7G7MCH8"/>
<dbReference type="KEGG" id="ppel:H6H00_19900"/>
<dbReference type="Pfam" id="PF00378">
    <property type="entry name" value="ECH_1"/>
    <property type="match status" value="1"/>
</dbReference>
<dbReference type="InterPro" id="IPR029045">
    <property type="entry name" value="ClpP/crotonase-like_dom_sf"/>
</dbReference>
<comment type="similarity">
    <text evidence="1">Belongs to the enoyl-CoA hydratase/isomerase family.</text>
</comment>
<evidence type="ECO:0000313" key="3">
    <source>
        <dbReference type="Proteomes" id="UP000515728"/>
    </source>
</evidence>
<dbReference type="CDD" id="cd06558">
    <property type="entry name" value="crotonase-like"/>
    <property type="match status" value="1"/>
</dbReference>
<dbReference type="RefSeq" id="WP_185717251.1">
    <property type="nucleotide sequence ID" value="NZ_BAAAWI010000001.1"/>
</dbReference>
<evidence type="ECO:0000313" key="2">
    <source>
        <dbReference type="EMBL" id="QNG50489.1"/>
    </source>
</evidence>
<dbReference type="PROSITE" id="PS00166">
    <property type="entry name" value="ENOYL_COA_HYDRATASE"/>
    <property type="match status" value="1"/>
</dbReference>
<dbReference type="InterPro" id="IPR001753">
    <property type="entry name" value="Enoyl-CoA_hydra/iso"/>
</dbReference>
<accession>A0A7G7MCH8</accession>
<dbReference type="PANTHER" id="PTHR43459">
    <property type="entry name" value="ENOYL-COA HYDRATASE"/>
    <property type="match status" value="1"/>
</dbReference>
<dbReference type="EMBL" id="CP060131">
    <property type="protein sequence ID" value="QNG50489.1"/>
    <property type="molecule type" value="Genomic_DNA"/>
</dbReference>
<organism evidence="2 3">
    <name type="scientific">Pseudonocardia petroleophila</name>
    <dbReference type="NCBI Taxonomy" id="37331"/>
    <lineage>
        <taxon>Bacteria</taxon>
        <taxon>Bacillati</taxon>
        <taxon>Actinomycetota</taxon>
        <taxon>Actinomycetes</taxon>
        <taxon>Pseudonocardiales</taxon>
        <taxon>Pseudonocardiaceae</taxon>
        <taxon>Pseudonocardia</taxon>
    </lineage>
</organism>
<dbReference type="GO" id="GO:0003824">
    <property type="term" value="F:catalytic activity"/>
    <property type="evidence" value="ECO:0007669"/>
    <property type="project" value="InterPro"/>
</dbReference>
<evidence type="ECO:0000256" key="1">
    <source>
        <dbReference type="RuleBase" id="RU003707"/>
    </source>
</evidence>
<reference evidence="2 3" key="1">
    <citation type="submission" date="2020-08" db="EMBL/GenBank/DDBJ databases">
        <authorList>
            <person name="Mo P."/>
        </authorList>
    </citation>
    <scope>NUCLEOTIDE SEQUENCE [LARGE SCALE GENOMIC DNA]</scope>
    <source>
        <strain evidence="2 3">CGMCC 4.1532</strain>
    </source>
</reference>
<dbReference type="SUPFAM" id="SSF52096">
    <property type="entry name" value="ClpP/crotonase"/>
    <property type="match status" value="1"/>
</dbReference>
<dbReference type="Proteomes" id="UP000515728">
    <property type="component" value="Chromosome"/>
</dbReference>
<dbReference type="Gene3D" id="3.90.226.10">
    <property type="entry name" value="2-enoyl-CoA Hydratase, Chain A, domain 1"/>
    <property type="match status" value="1"/>
</dbReference>
<dbReference type="PANTHER" id="PTHR43459:SF1">
    <property type="entry name" value="EG:BACN32G11.4 PROTEIN"/>
    <property type="match status" value="1"/>
</dbReference>